<accession>A0A9R0R251</accession>
<dbReference type="Gramene" id="TRITD1Bv1G181240.1">
    <property type="protein sequence ID" value="TRITD1Bv1G181240.1"/>
    <property type="gene ID" value="TRITD1Bv1G181240"/>
</dbReference>
<keyword evidence="3" id="KW-1185">Reference proteome</keyword>
<protein>
    <submittedName>
        <fullName evidence="2">Uncharacterized protein</fullName>
    </submittedName>
</protein>
<evidence type="ECO:0000313" key="3">
    <source>
        <dbReference type="Proteomes" id="UP000324705"/>
    </source>
</evidence>
<feature type="compositionally biased region" description="Acidic residues" evidence="1">
    <location>
        <begin position="49"/>
        <end position="60"/>
    </location>
</feature>
<feature type="compositionally biased region" description="Low complexity" evidence="1">
    <location>
        <begin position="100"/>
        <end position="109"/>
    </location>
</feature>
<sequence length="125" mass="13830">MSDLVFIKFNSKLKDKKLNKLKDPIEKQVVDVLEDDENEWITGVVPNGDEEQVEGEDQDQEIPYASSHAGPGTSAINPLKRKRGVYGKKKKMMIPVTPQEDLLSASSASESDDDEDTNMSSGSDM</sequence>
<evidence type="ECO:0000256" key="1">
    <source>
        <dbReference type="SAM" id="MobiDB-lite"/>
    </source>
</evidence>
<reference evidence="2 3" key="1">
    <citation type="submission" date="2017-09" db="EMBL/GenBank/DDBJ databases">
        <authorList>
            <consortium name="International Durum Wheat Genome Sequencing Consortium (IDWGSC)"/>
            <person name="Milanesi L."/>
        </authorList>
    </citation>
    <scope>NUCLEOTIDE SEQUENCE [LARGE SCALE GENOMIC DNA]</scope>
    <source>
        <strain evidence="3">cv. Svevo</strain>
    </source>
</reference>
<dbReference type="Proteomes" id="UP000324705">
    <property type="component" value="Chromosome 1B"/>
</dbReference>
<feature type="region of interest" description="Disordered" evidence="1">
    <location>
        <begin position="49"/>
        <end position="125"/>
    </location>
</feature>
<evidence type="ECO:0000313" key="2">
    <source>
        <dbReference type="EMBL" id="VAH20905.1"/>
    </source>
</evidence>
<proteinExistence type="predicted"/>
<feature type="compositionally biased region" description="Basic residues" evidence="1">
    <location>
        <begin position="79"/>
        <end position="92"/>
    </location>
</feature>
<dbReference type="EMBL" id="LT934112">
    <property type="protein sequence ID" value="VAH20905.1"/>
    <property type="molecule type" value="Genomic_DNA"/>
</dbReference>
<organism evidence="2 3">
    <name type="scientific">Triticum turgidum subsp. durum</name>
    <name type="common">Durum wheat</name>
    <name type="synonym">Triticum durum</name>
    <dbReference type="NCBI Taxonomy" id="4567"/>
    <lineage>
        <taxon>Eukaryota</taxon>
        <taxon>Viridiplantae</taxon>
        <taxon>Streptophyta</taxon>
        <taxon>Embryophyta</taxon>
        <taxon>Tracheophyta</taxon>
        <taxon>Spermatophyta</taxon>
        <taxon>Magnoliopsida</taxon>
        <taxon>Liliopsida</taxon>
        <taxon>Poales</taxon>
        <taxon>Poaceae</taxon>
        <taxon>BOP clade</taxon>
        <taxon>Pooideae</taxon>
        <taxon>Triticodae</taxon>
        <taxon>Triticeae</taxon>
        <taxon>Triticinae</taxon>
        <taxon>Triticum</taxon>
    </lineage>
</organism>
<name>A0A9R0R251_TRITD</name>
<gene>
    <name evidence="2" type="ORF">TRITD_1Bv1G181240</name>
</gene>
<dbReference type="AlphaFoldDB" id="A0A9R0R251"/>